<name>A0A848AS91_9BACT</name>
<comment type="caution">
    <text evidence="2">The sequence shown here is derived from an EMBL/GenBank/DDBJ whole genome shotgun (WGS) entry which is preliminary data.</text>
</comment>
<evidence type="ECO:0000259" key="1">
    <source>
        <dbReference type="Pfam" id="PF01656"/>
    </source>
</evidence>
<evidence type="ECO:0000313" key="2">
    <source>
        <dbReference type="EMBL" id="NMD84997.1"/>
    </source>
</evidence>
<dbReference type="InterPro" id="IPR027417">
    <property type="entry name" value="P-loop_NTPase"/>
</dbReference>
<dbReference type="RefSeq" id="WP_168961121.1">
    <property type="nucleotide sequence ID" value="NZ_JABAEW010000001.1"/>
</dbReference>
<organism evidence="2 3">
    <name type="scientific">Victivallis vadensis</name>
    <dbReference type="NCBI Taxonomy" id="172901"/>
    <lineage>
        <taxon>Bacteria</taxon>
        <taxon>Pseudomonadati</taxon>
        <taxon>Lentisphaerota</taxon>
        <taxon>Lentisphaeria</taxon>
        <taxon>Victivallales</taxon>
        <taxon>Victivallaceae</taxon>
        <taxon>Victivallis</taxon>
    </lineage>
</organism>
<dbReference type="Gene3D" id="3.40.50.300">
    <property type="entry name" value="P-loop containing nucleotide triphosphate hydrolases"/>
    <property type="match status" value="1"/>
</dbReference>
<reference evidence="2 3" key="1">
    <citation type="submission" date="2020-04" db="EMBL/GenBank/DDBJ databases">
        <authorList>
            <person name="Hitch T.C.A."/>
            <person name="Wylensek D."/>
            <person name="Clavel T."/>
        </authorList>
    </citation>
    <scope>NUCLEOTIDE SEQUENCE [LARGE SCALE GENOMIC DNA]</scope>
    <source>
        <strain evidence="2 3">COR2-253-APC-1A</strain>
    </source>
</reference>
<dbReference type="AlphaFoldDB" id="A0A848AS91"/>
<accession>A0A848AS91</accession>
<feature type="domain" description="CobQ/CobB/MinD/ParA nucleotide binding" evidence="1">
    <location>
        <begin position="6"/>
        <end position="159"/>
    </location>
</feature>
<protein>
    <recommendedName>
        <fullName evidence="1">CobQ/CobB/MinD/ParA nucleotide binding domain-containing protein</fullName>
    </recommendedName>
</protein>
<dbReference type="EMBL" id="JABAEW010000001">
    <property type="protein sequence ID" value="NMD84997.1"/>
    <property type="molecule type" value="Genomic_DNA"/>
</dbReference>
<proteinExistence type="predicted"/>
<dbReference type="SUPFAM" id="SSF52540">
    <property type="entry name" value="P-loop containing nucleoside triphosphate hydrolases"/>
    <property type="match status" value="1"/>
</dbReference>
<evidence type="ECO:0000313" key="3">
    <source>
        <dbReference type="Proteomes" id="UP000576225"/>
    </source>
</evidence>
<dbReference type="Proteomes" id="UP000576225">
    <property type="component" value="Unassembled WGS sequence"/>
</dbReference>
<dbReference type="Pfam" id="PF01656">
    <property type="entry name" value="CbiA"/>
    <property type="match status" value="1"/>
</dbReference>
<sequence length="264" mass="29992">MSKLFLMAGTKGGIGKTLVATLLADLSADAGYRSVLFDCDEENKSLFHAMSGRKVDQILERYSLEAEFGNDNFPLDRVLNRLFEIEQNKEHYPGENVFVIDLKAGSTCKMLEWMKLFPFPMLPELNVELYIVGIVTGDPDSLMTYLPWLKEFEVRAGQGLVRFLTILNQVDGNGREQFQRYLKPYLEKKLPDAPVIPLENLSRRYMTLIRAAGTSYGQIGREGAPQIPELGFMGTYRIQNEFEKIRQRFASLLPPAVETVGEHE</sequence>
<dbReference type="InterPro" id="IPR002586">
    <property type="entry name" value="CobQ/CobB/MinD/ParA_Nub-bd_dom"/>
</dbReference>
<gene>
    <name evidence="2" type="ORF">HF882_00205</name>
</gene>